<dbReference type="SUPFAM" id="SSF55874">
    <property type="entry name" value="ATPase domain of HSP90 chaperone/DNA topoisomerase II/histidine kinase"/>
    <property type="match status" value="1"/>
</dbReference>
<dbReference type="KEGG" id="hoh:Hoch_5359"/>
<protein>
    <recommendedName>
        <fullName evidence="2">histidine kinase</fullName>
        <ecNumber evidence="2">2.7.13.3</ecNumber>
    </recommendedName>
</protein>
<evidence type="ECO:0000259" key="4">
    <source>
        <dbReference type="PROSITE" id="PS50109"/>
    </source>
</evidence>
<reference evidence="5 6" key="1">
    <citation type="journal article" date="2010" name="Stand. Genomic Sci.">
        <title>Complete genome sequence of Haliangium ochraceum type strain (SMP-2).</title>
        <authorList>
            <consortium name="US DOE Joint Genome Institute (JGI-PGF)"/>
            <person name="Ivanova N."/>
            <person name="Daum C."/>
            <person name="Lang E."/>
            <person name="Abt B."/>
            <person name="Kopitz M."/>
            <person name="Saunders E."/>
            <person name="Lapidus A."/>
            <person name="Lucas S."/>
            <person name="Glavina Del Rio T."/>
            <person name="Nolan M."/>
            <person name="Tice H."/>
            <person name="Copeland A."/>
            <person name="Cheng J.F."/>
            <person name="Chen F."/>
            <person name="Bruce D."/>
            <person name="Goodwin L."/>
            <person name="Pitluck S."/>
            <person name="Mavromatis K."/>
            <person name="Pati A."/>
            <person name="Mikhailova N."/>
            <person name="Chen A."/>
            <person name="Palaniappan K."/>
            <person name="Land M."/>
            <person name="Hauser L."/>
            <person name="Chang Y.J."/>
            <person name="Jeffries C.D."/>
            <person name="Detter J.C."/>
            <person name="Brettin T."/>
            <person name="Rohde M."/>
            <person name="Goker M."/>
            <person name="Bristow J."/>
            <person name="Markowitz V."/>
            <person name="Eisen J.A."/>
            <person name="Hugenholtz P."/>
            <person name="Kyrpides N.C."/>
            <person name="Klenk H.P."/>
        </authorList>
    </citation>
    <scope>NUCLEOTIDE SEQUENCE [LARGE SCALE GENOMIC DNA]</scope>
    <source>
        <strain evidence="6">DSM 14365 / CIP 107738 / JCM 11303 / AJ 13395 / SMP-2</strain>
    </source>
</reference>
<dbReference type="InterPro" id="IPR036890">
    <property type="entry name" value="HATPase_C_sf"/>
</dbReference>
<dbReference type="InterPro" id="IPR003594">
    <property type="entry name" value="HATPase_dom"/>
</dbReference>
<dbReference type="OrthoDB" id="5342753at2"/>
<evidence type="ECO:0000256" key="3">
    <source>
        <dbReference type="ARBA" id="ARBA00022553"/>
    </source>
</evidence>
<accession>D0LYH7</accession>
<feature type="domain" description="Histidine kinase" evidence="4">
    <location>
        <begin position="191"/>
        <end position="408"/>
    </location>
</feature>
<dbReference type="PANTHER" id="PTHR43547">
    <property type="entry name" value="TWO-COMPONENT HISTIDINE KINASE"/>
    <property type="match status" value="1"/>
</dbReference>
<organism evidence="5 6">
    <name type="scientific">Haliangium ochraceum (strain DSM 14365 / JCM 11303 / SMP-2)</name>
    <dbReference type="NCBI Taxonomy" id="502025"/>
    <lineage>
        <taxon>Bacteria</taxon>
        <taxon>Pseudomonadati</taxon>
        <taxon>Myxococcota</taxon>
        <taxon>Polyangia</taxon>
        <taxon>Haliangiales</taxon>
        <taxon>Kofleriaceae</taxon>
        <taxon>Haliangium</taxon>
    </lineage>
</organism>
<dbReference type="InterPro" id="IPR004358">
    <property type="entry name" value="Sig_transdc_His_kin-like_C"/>
</dbReference>
<proteinExistence type="predicted"/>
<keyword evidence="3" id="KW-0597">Phosphoprotein</keyword>
<dbReference type="eggNOG" id="COG2205">
    <property type="taxonomic scope" value="Bacteria"/>
</dbReference>
<dbReference type="RefSeq" id="WP_012830435.1">
    <property type="nucleotide sequence ID" value="NC_013440.1"/>
</dbReference>
<comment type="catalytic activity">
    <reaction evidence="1">
        <text>ATP + protein L-histidine = ADP + protein N-phospho-L-histidine.</text>
        <dbReference type="EC" id="2.7.13.3"/>
    </reaction>
</comment>
<evidence type="ECO:0000256" key="2">
    <source>
        <dbReference type="ARBA" id="ARBA00012438"/>
    </source>
</evidence>
<dbReference type="SMART" id="SM00388">
    <property type="entry name" value="HisKA"/>
    <property type="match status" value="1"/>
</dbReference>
<keyword evidence="5" id="KW-0418">Kinase</keyword>
<dbReference type="GO" id="GO:0000155">
    <property type="term" value="F:phosphorelay sensor kinase activity"/>
    <property type="evidence" value="ECO:0007669"/>
    <property type="project" value="InterPro"/>
</dbReference>
<dbReference type="InterPro" id="IPR005467">
    <property type="entry name" value="His_kinase_dom"/>
</dbReference>
<dbReference type="Pfam" id="PF02518">
    <property type="entry name" value="HATPase_c"/>
    <property type="match status" value="1"/>
</dbReference>
<dbReference type="Gene3D" id="3.30.565.10">
    <property type="entry name" value="Histidine kinase-like ATPase, C-terminal domain"/>
    <property type="match status" value="1"/>
</dbReference>
<dbReference type="Proteomes" id="UP000001880">
    <property type="component" value="Chromosome"/>
</dbReference>
<dbReference type="EC" id="2.7.13.3" evidence="2"/>
<dbReference type="PROSITE" id="PS50109">
    <property type="entry name" value="HIS_KIN"/>
    <property type="match status" value="1"/>
</dbReference>
<dbReference type="AlphaFoldDB" id="D0LYH7"/>
<keyword evidence="6" id="KW-1185">Reference proteome</keyword>
<keyword evidence="5" id="KW-0808">Transferase</keyword>
<evidence type="ECO:0000313" key="5">
    <source>
        <dbReference type="EMBL" id="ACY17843.1"/>
    </source>
</evidence>
<evidence type="ECO:0000313" key="6">
    <source>
        <dbReference type="Proteomes" id="UP000001880"/>
    </source>
</evidence>
<dbReference type="PRINTS" id="PR00344">
    <property type="entry name" value="BCTRLSENSOR"/>
</dbReference>
<dbReference type="EMBL" id="CP001804">
    <property type="protein sequence ID" value="ACY17843.1"/>
    <property type="molecule type" value="Genomic_DNA"/>
</dbReference>
<name>D0LYH7_HALO1</name>
<dbReference type="CDD" id="cd00075">
    <property type="entry name" value="HATPase"/>
    <property type="match status" value="1"/>
</dbReference>
<dbReference type="PANTHER" id="PTHR43547:SF2">
    <property type="entry name" value="HYBRID SIGNAL TRANSDUCTION HISTIDINE KINASE C"/>
    <property type="match status" value="1"/>
</dbReference>
<evidence type="ECO:0000256" key="1">
    <source>
        <dbReference type="ARBA" id="ARBA00000085"/>
    </source>
</evidence>
<dbReference type="Pfam" id="PF00512">
    <property type="entry name" value="HisKA"/>
    <property type="match status" value="1"/>
</dbReference>
<dbReference type="STRING" id="502025.Hoch_5359"/>
<sequence length="408" mass="43810">MTSAPSKHRPDSQSARPSRLALVCDARIPGRITDIACDERPVLVARPDLDADADSERIHGRMLSRFVAPGGIQHLSHLLAHVAKHGQVCEWLLDLRSAAGPVPYRLWVAQDDEALLVVGSADTEASFAGIAAAVAPAVAAVSAPSAAALLERLRRRADDPRALLDDLRAQTRGLHGQVQPPPNLNNRLLRMAAHDLRNPLLVLSIGCSFLLADADGLSEEHRSLLQENLDTCDFMNRLIDGIVDLAEVSSGHLQLQRAPADLYRLLVSAVERHGSLARERGSTLTCAPTSDAVHLPVDEGRISQVFGQLISNALLHCPPGTKVHVDIACGEREVTVTVSDDGPGIPTAVRERLFRPFGKPHGEVAPKHYGAGVGLAVARRIVEGHDGCLDLISSADAGTRFRVRLPRT</sequence>
<dbReference type="CDD" id="cd00082">
    <property type="entry name" value="HisKA"/>
    <property type="match status" value="1"/>
</dbReference>
<dbReference type="Gene3D" id="1.10.287.130">
    <property type="match status" value="1"/>
</dbReference>
<dbReference type="InterPro" id="IPR003661">
    <property type="entry name" value="HisK_dim/P_dom"/>
</dbReference>
<gene>
    <name evidence="5" type="ordered locus">Hoch_5359</name>
</gene>
<dbReference type="SUPFAM" id="SSF47384">
    <property type="entry name" value="Homodimeric domain of signal transducing histidine kinase"/>
    <property type="match status" value="1"/>
</dbReference>
<dbReference type="HOGENOM" id="CLU_673991_0_0_7"/>
<dbReference type="SMART" id="SM00387">
    <property type="entry name" value="HATPase_c"/>
    <property type="match status" value="1"/>
</dbReference>
<dbReference type="InterPro" id="IPR036097">
    <property type="entry name" value="HisK_dim/P_sf"/>
</dbReference>